<gene>
    <name evidence="1" type="ORF">C5167_040321</name>
</gene>
<organism evidence="1 2">
    <name type="scientific">Papaver somniferum</name>
    <name type="common">Opium poppy</name>
    <dbReference type="NCBI Taxonomy" id="3469"/>
    <lineage>
        <taxon>Eukaryota</taxon>
        <taxon>Viridiplantae</taxon>
        <taxon>Streptophyta</taxon>
        <taxon>Embryophyta</taxon>
        <taxon>Tracheophyta</taxon>
        <taxon>Spermatophyta</taxon>
        <taxon>Magnoliopsida</taxon>
        <taxon>Ranunculales</taxon>
        <taxon>Papaveraceae</taxon>
        <taxon>Papaveroideae</taxon>
        <taxon>Papaver</taxon>
    </lineage>
</organism>
<name>A0A4Y7IH29_PAPSO</name>
<dbReference type="AlphaFoldDB" id="A0A4Y7IH29"/>
<dbReference type="Gramene" id="RZC47366">
    <property type="protein sequence ID" value="RZC47366"/>
    <property type="gene ID" value="C5167_040321"/>
</dbReference>
<proteinExistence type="predicted"/>
<keyword evidence="2" id="KW-1185">Reference proteome</keyword>
<dbReference type="Proteomes" id="UP000316621">
    <property type="component" value="Chromosome 1"/>
</dbReference>
<dbReference type="EMBL" id="CM010715">
    <property type="protein sequence ID" value="RZC47366.1"/>
    <property type="molecule type" value="Genomic_DNA"/>
</dbReference>
<protein>
    <submittedName>
        <fullName evidence="1">Uncharacterized protein</fullName>
    </submittedName>
</protein>
<accession>A0A4Y7IH29</accession>
<evidence type="ECO:0000313" key="2">
    <source>
        <dbReference type="Proteomes" id="UP000316621"/>
    </source>
</evidence>
<evidence type="ECO:0000313" key="1">
    <source>
        <dbReference type="EMBL" id="RZC47366.1"/>
    </source>
</evidence>
<reference evidence="1 2" key="1">
    <citation type="journal article" date="2018" name="Science">
        <title>The opium poppy genome and morphinan production.</title>
        <authorList>
            <person name="Guo L."/>
            <person name="Winzer T."/>
            <person name="Yang X."/>
            <person name="Li Y."/>
            <person name="Ning Z."/>
            <person name="He Z."/>
            <person name="Teodor R."/>
            <person name="Lu Y."/>
            <person name="Bowser T.A."/>
            <person name="Graham I.A."/>
            <person name="Ye K."/>
        </authorList>
    </citation>
    <scope>NUCLEOTIDE SEQUENCE [LARGE SCALE GENOMIC DNA]</scope>
    <source>
        <strain evidence="2">cv. HN1</strain>
        <tissue evidence="1">Leaves</tissue>
    </source>
</reference>
<sequence length="68" mass="7701">MNGLLISGIGHLANIYQEEGNIFNLHIMPVRFLRLQCLKGWESEETICNPNLEAYVALEPCDMQIAKP</sequence>